<dbReference type="Gene3D" id="1.20.5.4130">
    <property type="match status" value="1"/>
</dbReference>
<proteinExistence type="predicted"/>
<dbReference type="GO" id="GO:0006952">
    <property type="term" value="P:defense response"/>
    <property type="evidence" value="ECO:0007669"/>
    <property type="project" value="UniProtKB-KW"/>
</dbReference>
<evidence type="ECO:0000256" key="1">
    <source>
        <dbReference type="ARBA" id="ARBA00022737"/>
    </source>
</evidence>
<feature type="domain" description="Disease resistance N-terminal" evidence="4">
    <location>
        <begin position="21"/>
        <end position="85"/>
    </location>
</feature>
<evidence type="ECO:0000256" key="3">
    <source>
        <dbReference type="ARBA" id="ARBA00022821"/>
    </source>
</evidence>
<keyword evidence="2" id="KW-0547">Nucleotide-binding</keyword>
<evidence type="ECO:0000256" key="2">
    <source>
        <dbReference type="ARBA" id="ARBA00022741"/>
    </source>
</evidence>
<name>W9SQ94_9ROSA</name>
<evidence type="ECO:0000313" key="7">
    <source>
        <dbReference type="EMBL" id="EXC64157.1"/>
    </source>
</evidence>
<dbReference type="Pfam" id="PF18052">
    <property type="entry name" value="Rx_N"/>
    <property type="match status" value="1"/>
</dbReference>
<dbReference type="EMBL" id="KE622124">
    <property type="protein sequence ID" value="EXC42626.1"/>
    <property type="molecule type" value="Genomic_DNA"/>
</dbReference>
<evidence type="ECO:0000313" key="5">
    <source>
        <dbReference type="EMBL" id="EXB93545.1"/>
    </source>
</evidence>
<dbReference type="EMBL" id="KE645669">
    <property type="protein sequence ID" value="EXC64157.1"/>
    <property type="molecule type" value="Genomic_DNA"/>
</dbReference>
<dbReference type="STRING" id="981085.W9SQ94"/>
<gene>
    <name evidence="7" type="ORF">L484_000055</name>
    <name evidence="6" type="ORF">L484_000594</name>
    <name evidence="5" type="ORF">L484_014536</name>
</gene>
<evidence type="ECO:0000313" key="6">
    <source>
        <dbReference type="EMBL" id="EXC42626.1"/>
    </source>
</evidence>
<protein>
    <recommendedName>
        <fullName evidence="4">Disease resistance N-terminal domain-containing protein</fullName>
    </recommendedName>
</protein>
<evidence type="ECO:0000259" key="4">
    <source>
        <dbReference type="Pfam" id="PF18052"/>
    </source>
</evidence>
<sequence>MAEPLISVLLEQPVSATIGEVKQQVRLVTGVKKEVEKLNRNLRAIDAVFLDAEKQRVRDASASLWLDRLKDVSYDMDNVLDEWNTLPSTELIQF</sequence>
<dbReference type="AlphaFoldDB" id="W9SQ94"/>
<keyword evidence="8" id="KW-1185">Reference proteome</keyword>
<dbReference type="InterPro" id="IPR041118">
    <property type="entry name" value="Rx_N"/>
</dbReference>
<dbReference type="GO" id="GO:0000166">
    <property type="term" value="F:nucleotide binding"/>
    <property type="evidence" value="ECO:0007669"/>
    <property type="project" value="UniProtKB-KW"/>
</dbReference>
<accession>W9SQ94</accession>
<dbReference type="EMBL" id="KE345081">
    <property type="protein sequence ID" value="EXB93545.1"/>
    <property type="molecule type" value="Genomic_DNA"/>
</dbReference>
<keyword evidence="1" id="KW-0677">Repeat</keyword>
<evidence type="ECO:0000313" key="8">
    <source>
        <dbReference type="Proteomes" id="UP000030645"/>
    </source>
</evidence>
<reference evidence="8" key="1">
    <citation type="submission" date="2013-01" db="EMBL/GenBank/DDBJ databases">
        <title>Draft Genome Sequence of a Mulberry Tree, Morus notabilis C.K. Schneid.</title>
        <authorList>
            <person name="He N."/>
            <person name="Zhao S."/>
        </authorList>
    </citation>
    <scope>NUCLEOTIDE SEQUENCE</scope>
</reference>
<organism evidence="7 8">
    <name type="scientific">Morus notabilis</name>
    <dbReference type="NCBI Taxonomy" id="981085"/>
    <lineage>
        <taxon>Eukaryota</taxon>
        <taxon>Viridiplantae</taxon>
        <taxon>Streptophyta</taxon>
        <taxon>Embryophyta</taxon>
        <taxon>Tracheophyta</taxon>
        <taxon>Spermatophyta</taxon>
        <taxon>Magnoliopsida</taxon>
        <taxon>eudicotyledons</taxon>
        <taxon>Gunneridae</taxon>
        <taxon>Pentapetalae</taxon>
        <taxon>rosids</taxon>
        <taxon>fabids</taxon>
        <taxon>Rosales</taxon>
        <taxon>Moraceae</taxon>
        <taxon>Moreae</taxon>
        <taxon>Morus</taxon>
    </lineage>
</organism>
<dbReference type="Proteomes" id="UP000030645">
    <property type="component" value="Unassembled WGS sequence"/>
</dbReference>
<reference evidence="7" key="2">
    <citation type="submission" date="2013-06" db="EMBL/GenBank/DDBJ databases">
        <title>Draft Genome Sequence of a Mulberry Tree, Morus notabilis C.K. Schn.</title>
        <authorList>
            <person name="He N."/>
            <person name="Zhao S."/>
        </authorList>
    </citation>
    <scope>NUCLEOTIDE SEQUENCE</scope>
</reference>
<keyword evidence="3" id="KW-0611">Plant defense</keyword>